<name>A0A2A5T2A6_9GAMM</name>
<evidence type="ECO:0000313" key="3">
    <source>
        <dbReference type="Proteomes" id="UP000219020"/>
    </source>
</evidence>
<evidence type="ECO:0000259" key="1">
    <source>
        <dbReference type="Pfam" id="PF13612"/>
    </source>
</evidence>
<feature type="domain" description="Transposase DDE" evidence="1">
    <location>
        <begin position="1"/>
        <end position="92"/>
    </location>
</feature>
<gene>
    <name evidence="2" type="ORF">BTN49_2032</name>
</gene>
<protein>
    <recommendedName>
        <fullName evidence="1">Transposase DDE domain-containing protein</fullName>
    </recommendedName>
</protein>
<dbReference type="Proteomes" id="UP000219020">
    <property type="component" value="Unassembled WGS sequence"/>
</dbReference>
<reference evidence="3" key="1">
    <citation type="submission" date="2017-04" db="EMBL/GenBank/DDBJ databases">
        <title>Genome evolution of the luminous symbionts of deep sea anglerfish.</title>
        <authorList>
            <person name="Hendry T.A."/>
        </authorList>
    </citation>
    <scope>NUCLEOTIDE SEQUENCE [LARGE SCALE GENOMIC DNA]</scope>
</reference>
<dbReference type="EMBL" id="NBYY01000022">
    <property type="protein sequence ID" value="PCS22303.1"/>
    <property type="molecule type" value="Genomic_DNA"/>
</dbReference>
<organism evidence="2 3">
    <name type="scientific">Candidatus Enterovibrio escicola</name>
    <dbReference type="NCBI Taxonomy" id="1927127"/>
    <lineage>
        <taxon>Bacteria</taxon>
        <taxon>Pseudomonadati</taxon>
        <taxon>Pseudomonadota</taxon>
        <taxon>Gammaproteobacteria</taxon>
        <taxon>Vibrionales</taxon>
        <taxon>Vibrionaceae</taxon>
        <taxon>Enterovibrio</taxon>
    </lineage>
</organism>
<keyword evidence="3" id="KW-1185">Reference proteome</keyword>
<accession>A0A2A5T2A6</accession>
<dbReference type="Pfam" id="PF13612">
    <property type="entry name" value="DDE_Tnp_1_3"/>
    <property type="match status" value="1"/>
</dbReference>
<sequence length="100" mass="11706">MTTANVADRKPVSEMFDEFWGCLYGDKGYISGPLELELANKGVITITDMKKNIKLKVMKLWDRMMLRKRFINETVFDQLKNISQIEHSQHLNCISFMVNF</sequence>
<proteinExistence type="predicted"/>
<comment type="caution">
    <text evidence="2">The sequence shown here is derived from an EMBL/GenBank/DDBJ whole genome shotgun (WGS) entry which is preliminary data.</text>
</comment>
<dbReference type="InterPro" id="IPR025668">
    <property type="entry name" value="Tnp_DDE_dom"/>
</dbReference>
<dbReference type="AlphaFoldDB" id="A0A2A5T2A6"/>
<evidence type="ECO:0000313" key="2">
    <source>
        <dbReference type="EMBL" id="PCS22303.1"/>
    </source>
</evidence>